<gene>
    <name evidence="5" type="ORF">METZ01_LOCUS482737</name>
</gene>
<organism evidence="5">
    <name type="scientific">marine metagenome</name>
    <dbReference type="NCBI Taxonomy" id="408172"/>
    <lineage>
        <taxon>unclassified sequences</taxon>
        <taxon>metagenomes</taxon>
        <taxon>ecological metagenomes</taxon>
    </lineage>
</organism>
<evidence type="ECO:0000256" key="3">
    <source>
        <dbReference type="ARBA" id="ARBA00023002"/>
    </source>
</evidence>
<dbReference type="PANTHER" id="PTHR43827:SF3">
    <property type="entry name" value="NADP-DEPENDENT OXIDOREDUCTASE DOMAIN-CONTAINING PROTEIN"/>
    <property type="match status" value="1"/>
</dbReference>
<dbReference type="Pfam" id="PF00248">
    <property type="entry name" value="Aldo_ket_red"/>
    <property type="match status" value="1"/>
</dbReference>
<dbReference type="SUPFAM" id="SSF51430">
    <property type="entry name" value="NAD(P)-linked oxidoreductase"/>
    <property type="match status" value="1"/>
</dbReference>
<dbReference type="InterPro" id="IPR036812">
    <property type="entry name" value="NAD(P)_OxRdtase_dom_sf"/>
</dbReference>
<keyword evidence="2" id="KW-0521">NADP</keyword>
<dbReference type="GO" id="GO:0016616">
    <property type="term" value="F:oxidoreductase activity, acting on the CH-OH group of donors, NAD or NADP as acceptor"/>
    <property type="evidence" value="ECO:0007669"/>
    <property type="project" value="UniProtKB-ARBA"/>
</dbReference>
<evidence type="ECO:0000256" key="2">
    <source>
        <dbReference type="ARBA" id="ARBA00022857"/>
    </source>
</evidence>
<evidence type="ECO:0000313" key="5">
    <source>
        <dbReference type="EMBL" id="SVE29883.1"/>
    </source>
</evidence>
<dbReference type="Gene3D" id="3.20.20.100">
    <property type="entry name" value="NADP-dependent oxidoreductase domain"/>
    <property type="match status" value="1"/>
</dbReference>
<evidence type="ECO:0000256" key="1">
    <source>
        <dbReference type="ARBA" id="ARBA00007905"/>
    </source>
</evidence>
<dbReference type="AlphaFoldDB" id="A0A383CCT8"/>
<dbReference type="InterPro" id="IPR023210">
    <property type="entry name" value="NADP_OxRdtase_dom"/>
</dbReference>
<name>A0A383CCT8_9ZZZZ</name>
<dbReference type="EMBL" id="UINC01207688">
    <property type="protein sequence ID" value="SVE29883.1"/>
    <property type="molecule type" value="Genomic_DNA"/>
</dbReference>
<reference evidence="5" key="1">
    <citation type="submission" date="2018-05" db="EMBL/GenBank/DDBJ databases">
        <authorList>
            <person name="Lanie J.A."/>
            <person name="Ng W.-L."/>
            <person name="Kazmierczak K.M."/>
            <person name="Andrzejewski T.M."/>
            <person name="Davidsen T.M."/>
            <person name="Wayne K.J."/>
            <person name="Tettelin H."/>
            <person name="Glass J.I."/>
            <person name="Rusch D."/>
            <person name="Podicherti R."/>
            <person name="Tsui H.-C.T."/>
            <person name="Winkler M.E."/>
        </authorList>
    </citation>
    <scope>NUCLEOTIDE SEQUENCE</scope>
</reference>
<comment type="similarity">
    <text evidence="1">Belongs to the aldo/keto reductase family.</text>
</comment>
<evidence type="ECO:0000259" key="4">
    <source>
        <dbReference type="Pfam" id="PF00248"/>
    </source>
</evidence>
<proteinExistence type="inferred from homology"/>
<sequence>MKLNLTESVQIPMIGFGTYLINTDEAKTCVLNAIRIGYRHIDTAEGYGNETGVGHALKNAQKELGISREDLFVTTKLWPGNEAWGQTLKTYDSTIESLNS</sequence>
<dbReference type="PROSITE" id="PS00798">
    <property type="entry name" value="ALDOKETO_REDUCTASE_1"/>
    <property type="match status" value="1"/>
</dbReference>
<feature type="non-terminal residue" evidence="5">
    <location>
        <position position="100"/>
    </location>
</feature>
<dbReference type="InterPro" id="IPR020471">
    <property type="entry name" value="AKR"/>
</dbReference>
<accession>A0A383CCT8</accession>
<dbReference type="PANTHER" id="PTHR43827">
    <property type="entry name" value="2,5-DIKETO-D-GLUCONIC ACID REDUCTASE"/>
    <property type="match status" value="1"/>
</dbReference>
<protein>
    <recommendedName>
        <fullName evidence="4">NADP-dependent oxidoreductase domain-containing protein</fullName>
    </recommendedName>
</protein>
<feature type="domain" description="NADP-dependent oxidoreductase" evidence="4">
    <location>
        <begin position="14"/>
        <end position="89"/>
    </location>
</feature>
<keyword evidence="3" id="KW-0560">Oxidoreductase</keyword>
<dbReference type="InterPro" id="IPR018170">
    <property type="entry name" value="Aldo/ket_reductase_CS"/>
</dbReference>